<organism evidence="2 3">
    <name type="scientific">Crepidotus variabilis</name>
    <dbReference type="NCBI Taxonomy" id="179855"/>
    <lineage>
        <taxon>Eukaryota</taxon>
        <taxon>Fungi</taxon>
        <taxon>Dikarya</taxon>
        <taxon>Basidiomycota</taxon>
        <taxon>Agaricomycotina</taxon>
        <taxon>Agaricomycetes</taxon>
        <taxon>Agaricomycetidae</taxon>
        <taxon>Agaricales</taxon>
        <taxon>Agaricineae</taxon>
        <taxon>Crepidotaceae</taxon>
        <taxon>Crepidotus</taxon>
    </lineage>
</organism>
<dbReference type="Proteomes" id="UP000807306">
    <property type="component" value="Unassembled WGS sequence"/>
</dbReference>
<evidence type="ECO:0000256" key="1">
    <source>
        <dbReference type="SAM" id="MobiDB-lite"/>
    </source>
</evidence>
<accession>A0A9P6E587</accession>
<reference evidence="2" key="1">
    <citation type="submission" date="2020-11" db="EMBL/GenBank/DDBJ databases">
        <authorList>
            <consortium name="DOE Joint Genome Institute"/>
            <person name="Ahrendt S."/>
            <person name="Riley R."/>
            <person name="Andreopoulos W."/>
            <person name="Labutti K."/>
            <person name="Pangilinan J."/>
            <person name="Ruiz-Duenas F.J."/>
            <person name="Barrasa J.M."/>
            <person name="Sanchez-Garcia M."/>
            <person name="Camarero S."/>
            <person name="Miyauchi S."/>
            <person name="Serrano A."/>
            <person name="Linde D."/>
            <person name="Babiker R."/>
            <person name="Drula E."/>
            <person name="Ayuso-Fernandez I."/>
            <person name="Pacheco R."/>
            <person name="Padilla G."/>
            <person name="Ferreira P."/>
            <person name="Barriuso J."/>
            <person name="Kellner H."/>
            <person name="Castanera R."/>
            <person name="Alfaro M."/>
            <person name="Ramirez L."/>
            <person name="Pisabarro A.G."/>
            <person name="Kuo A."/>
            <person name="Tritt A."/>
            <person name="Lipzen A."/>
            <person name="He G."/>
            <person name="Yan M."/>
            <person name="Ng V."/>
            <person name="Cullen D."/>
            <person name="Martin F."/>
            <person name="Rosso M.-N."/>
            <person name="Henrissat B."/>
            <person name="Hibbett D."/>
            <person name="Martinez A.T."/>
            <person name="Grigoriev I.V."/>
        </authorList>
    </citation>
    <scope>NUCLEOTIDE SEQUENCE</scope>
    <source>
        <strain evidence="2">CBS 506.95</strain>
    </source>
</reference>
<dbReference type="OrthoDB" id="3264102at2759"/>
<comment type="caution">
    <text evidence="2">The sequence shown here is derived from an EMBL/GenBank/DDBJ whole genome shotgun (WGS) entry which is preliminary data.</text>
</comment>
<feature type="compositionally biased region" description="Polar residues" evidence="1">
    <location>
        <begin position="1"/>
        <end position="11"/>
    </location>
</feature>
<proteinExistence type="predicted"/>
<evidence type="ECO:0000313" key="2">
    <source>
        <dbReference type="EMBL" id="KAF9522786.1"/>
    </source>
</evidence>
<dbReference type="EMBL" id="MU157934">
    <property type="protein sequence ID" value="KAF9522786.1"/>
    <property type="molecule type" value="Genomic_DNA"/>
</dbReference>
<feature type="compositionally biased region" description="Polar residues" evidence="1">
    <location>
        <begin position="48"/>
        <end position="60"/>
    </location>
</feature>
<name>A0A9P6E587_9AGAR</name>
<gene>
    <name evidence="2" type="ORF">CPB83DRAFT_863970</name>
</gene>
<evidence type="ECO:0000313" key="3">
    <source>
        <dbReference type="Proteomes" id="UP000807306"/>
    </source>
</evidence>
<keyword evidence="3" id="KW-1185">Reference proteome</keyword>
<sequence>MGNSTSSSNYVGGQAVLGSGTPRGTLPSQAAADPRSAAAEAAERRMKSSQQRGTNESNPNRGKLTAQLVEQNSAKDHQELQMPERVIVSMTWLSLTFYSLPTNAHS</sequence>
<feature type="region of interest" description="Disordered" evidence="1">
    <location>
        <begin position="1"/>
        <end position="80"/>
    </location>
</feature>
<protein>
    <submittedName>
        <fullName evidence="2">Uncharacterized protein</fullName>
    </submittedName>
</protein>
<feature type="compositionally biased region" description="Low complexity" evidence="1">
    <location>
        <begin position="30"/>
        <end position="40"/>
    </location>
</feature>
<dbReference type="AlphaFoldDB" id="A0A9P6E587"/>